<reference evidence="2" key="1">
    <citation type="submission" date="2021-01" db="EMBL/GenBank/DDBJ databases">
        <authorList>
            <person name="Corre E."/>
            <person name="Pelletier E."/>
            <person name="Niang G."/>
            <person name="Scheremetjew M."/>
            <person name="Finn R."/>
            <person name="Kale V."/>
            <person name="Holt S."/>
            <person name="Cochrane G."/>
            <person name="Meng A."/>
            <person name="Brown T."/>
            <person name="Cohen L."/>
        </authorList>
    </citation>
    <scope>NUCLEOTIDE SEQUENCE</scope>
    <source>
        <strain evidence="2">CCMP 769</strain>
    </source>
</reference>
<organism evidence="2">
    <name type="scientific">Rhodosorus marinus</name>
    <dbReference type="NCBI Taxonomy" id="101924"/>
    <lineage>
        <taxon>Eukaryota</taxon>
        <taxon>Rhodophyta</taxon>
        <taxon>Stylonematophyceae</taxon>
        <taxon>Stylonematales</taxon>
        <taxon>Stylonemataceae</taxon>
        <taxon>Rhodosorus</taxon>
    </lineage>
</organism>
<feature type="region of interest" description="Disordered" evidence="1">
    <location>
        <begin position="45"/>
        <end position="68"/>
    </location>
</feature>
<accession>A0A7S3A564</accession>
<feature type="region of interest" description="Disordered" evidence="1">
    <location>
        <begin position="101"/>
        <end position="129"/>
    </location>
</feature>
<evidence type="ECO:0000313" key="2">
    <source>
        <dbReference type="EMBL" id="CAE0060810.1"/>
    </source>
</evidence>
<name>A0A7S3A564_9RHOD</name>
<dbReference type="EMBL" id="HBHW01037532">
    <property type="protein sequence ID" value="CAE0060810.1"/>
    <property type="molecule type" value="Transcribed_RNA"/>
</dbReference>
<sequence length="129" mass="14365">MKRVAKEYIAILPINPIASRLLELKATIWSHSNALGVWVCQGRPKKKQGLSRRTDTSSFDDSVSPFGRQSSCRDITPNLQSDLLVVAWAAVTSYGEQRQLAAHSTAGPGSKRRSDCREFVVSSQENRKY</sequence>
<evidence type="ECO:0000256" key="1">
    <source>
        <dbReference type="SAM" id="MobiDB-lite"/>
    </source>
</evidence>
<dbReference type="AlphaFoldDB" id="A0A7S3A564"/>
<protein>
    <submittedName>
        <fullName evidence="2">Uncharacterized protein</fullName>
    </submittedName>
</protein>
<gene>
    <name evidence="2" type="ORF">RMAR00112_LOCUS28876</name>
</gene>
<proteinExistence type="predicted"/>